<comment type="subcellular location">
    <subcellularLocation>
        <location evidence="1 8">Cytoplasm</location>
    </subcellularLocation>
</comment>
<comment type="function">
    <text evidence="7 8">Plays a role in the regulation of phosphate uptake.</text>
</comment>
<keyword evidence="12" id="KW-1185">Reference proteome</keyword>
<evidence type="ECO:0000256" key="3">
    <source>
        <dbReference type="ARBA" id="ARBA00011738"/>
    </source>
</evidence>
<name>A0A8J2V7P3_9PROT</name>
<dbReference type="PANTHER" id="PTHR42930">
    <property type="entry name" value="PHOSPHATE-SPECIFIC TRANSPORT SYSTEM ACCESSORY PROTEIN PHOU"/>
    <property type="match status" value="1"/>
</dbReference>
<dbReference type="GO" id="GO:0005737">
    <property type="term" value="C:cytoplasm"/>
    <property type="evidence" value="ECO:0007669"/>
    <property type="project" value="UniProtKB-SubCell"/>
</dbReference>
<reference evidence="11" key="2">
    <citation type="submission" date="2020-09" db="EMBL/GenBank/DDBJ databases">
        <authorList>
            <person name="Sun Q."/>
            <person name="Zhou Y."/>
        </authorList>
    </citation>
    <scope>NUCLEOTIDE SEQUENCE</scope>
    <source>
        <strain evidence="11">CGMCC 1.12921</strain>
    </source>
</reference>
<dbReference type="InterPro" id="IPR038078">
    <property type="entry name" value="PhoU-like_sf"/>
</dbReference>
<evidence type="ECO:0000256" key="7">
    <source>
        <dbReference type="ARBA" id="ARBA00056181"/>
    </source>
</evidence>
<accession>A0A8J2V7P3</accession>
<evidence type="ECO:0000256" key="2">
    <source>
        <dbReference type="ARBA" id="ARBA00008107"/>
    </source>
</evidence>
<dbReference type="PIRSF" id="PIRSF003107">
    <property type="entry name" value="PhoU"/>
    <property type="match status" value="1"/>
</dbReference>
<evidence type="ECO:0000256" key="6">
    <source>
        <dbReference type="ARBA" id="ARBA00022592"/>
    </source>
</evidence>
<dbReference type="SUPFAM" id="SSF109755">
    <property type="entry name" value="PhoU-like"/>
    <property type="match status" value="1"/>
</dbReference>
<feature type="region of interest" description="Disordered" evidence="9">
    <location>
        <begin position="221"/>
        <end position="240"/>
    </location>
</feature>
<keyword evidence="6 8" id="KW-0592">Phosphate transport</keyword>
<evidence type="ECO:0000259" key="10">
    <source>
        <dbReference type="Pfam" id="PF01895"/>
    </source>
</evidence>
<sequence length="240" mass="26549">MALSLIRSGGNQLEKLSLSVTAMGGMVEQQLSDAITAFEKRDLSLAEQVIDIDRQVDEREAAIEALVHEILEGRRLAGRELRQVMTALKISNELERIGDLAKNVSKRTKVVSREDAASSVGTVVRMGRIALRQVTDVLNSIMEKNPEGAIAVWGGDGELDELYNSIFREILTVMMRDPTLVNACTHIVFVAKNFERIGDHATNVAECVFYDQTGEQLKTVRPKRDVTSVTSVPKEKAKPE</sequence>
<dbReference type="PANTHER" id="PTHR42930:SF3">
    <property type="entry name" value="PHOSPHATE-SPECIFIC TRANSPORT SYSTEM ACCESSORY PROTEIN PHOU"/>
    <property type="match status" value="1"/>
</dbReference>
<evidence type="ECO:0000256" key="5">
    <source>
        <dbReference type="ARBA" id="ARBA00022490"/>
    </source>
</evidence>
<proteinExistence type="inferred from homology"/>
<dbReference type="EMBL" id="BMGH01000001">
    <property type="protein sequence ID" value="GGD12727.1"/>
    <property type="molecule type" value="Genomic_DNA"/>
</dbReference>
<dbReference type="FunFam" id="1.20.58.220:FF:000004">
    <property type="entry name" value="Phosphate-specific transport system accessory protein PhoU"/>
    <property type="match status" value="1"/>
</dbReference>
<comment type="similarity">
    <text evidence="2 8">Belongs to the PhoU family.</text>
</comment>
<evidence type="ECO:0000256" key="8">
    <source>
        <dbReference type="PIRNR" id="PIRNR003107"/>
    </source>
</evidence>
<dbReference type="GO" id="GO:0006817">
    <property type="term" value="P:phosphate ion transport"/>
    <property type="evidence" value="ECO:0007669"/>
    <property type="project" value="UniProtKB-KW"/>
</dbReference>
<dbReference type="GO" id="GO:0030643">
    <property type="term" value="P:intracellular phosphate ion homeostasis"/>
    <property type="evidence" value="ECO:0007669"/>
    <property type="project" value="InterPro"/>
</dbReference>
<dbReference type="AlphaFoldDB" id="A0A8J2V7P3"/>
<evidence type="ECO:0000313" key="11">
    <source>
        <dbReference type="EMBL" id="GGD12727.1"/>
    </source>
</evidence>
<dbReference type="Proteomes" id="UP000613582">
    <property type="component" value="Unassembled WGS sequence"/>
</dbReference>
<reference evidence="11" key="1">
    <citation type="journal article" date="2014" name="Int. J. Syst. Evol. Microbiol.">
        <title>Complete genome sequence of Corynebacterium casei LMG S-19264T (=DSM 44701T), isolated from a smear-ripened cheese.</title>
        <authorList>
            <consortium name="US DOE Joint Genome Institute (JGI-PGF)"/>
            <person name="Walter F."/>
            <person name="Albersmeier A."/>
            <person name="Kalinowski J."/>
            <person name="Ruckert C."/>
        </authorList>
    </citation>
    <scope>NUCLEOTIDE SEQUENCE</scope>
    <source>
        <strain evidence="11">CGMCC 1.12921</strain>
    </source>
</reference>
<keyword evidence="4 8" id="KW-0813">Transport</keyword>
<dbReference type="InterPro" id="IPR026022">
    <property type="entry name" value="PhoU_dom"/>
</dbReference>
<protein>
    <recommendedName>
        <fullName evidence="8">Phosphate-specific transport system accessory protein PhoU</fullName>
    </recommendedName>
</protein>
<dbReference type="NCBIfam" id="TIGR02135">
    <property type="entry name" value="phoU_full"/>
    <property type="match status" value="1"/>
</dbReference>
<keyword evidence="5 8" id="KW-0963">Cytoplasm</keyword>
<evidence type="ECO:0000313" key="12">
    <source>
        <dbReference type="Proteomes" id="UP000613582"/>
    </source>
</evidence>
<dbReference type="Gene3D" id="1.20.58.220">
    <property type="entry name" value="Phosphate transport system protein phou homolog 2, domain 2"/>
    <property type="match status" value="1"/>
</dbReference>
<dbReference type="Pfam" id="PF01895">
    <property type="entry name" value="PhoU"/>
    <property type="match status" value="2"/>
</dbReference>
<comment type="caution">
    <text evidence="11">The sequence shown here is derived from an EMBL/GenBank/DDBJ whole genome shotgun (WGS) entry which is preliminary data.</text>
</comment>
<dbReference type="RefSeq" id="WP_188158383.1">
    <property type="nucleotide sequence ID" value="NZ_BMGH01000001.1"/>
</dbReference>
<dbReference type="InterPro" id="IPR028366">
    <property type="entry name" value="PhoU"/>
</dbReference>
<dbReference type="GO" id="GO:0045936">
    <property type="term" value="P:negative regulation of phosphate metabolic process"/>
    <property type="evidence" value="ECO:0007669"/>
    <property type="project" value="InterPro"/>
</dbReference>
<feature type="domain" description="PhoU" evidence="10">
    <location>
        <begin position="21"/>
        <end position="107"/>
    </location>
</feature>
<gene>
    <name evidence="11" type="primary">phoU</name>
    <name evidence="11" type="ORF">GCM10011342_21890</name>
</gene>
<evidence type="ECO:0000256" key="4">
    <source>
        <dbReference type="ARBA" id="ARBA00022448"/>
    </source>
</evidence>
<organism evidence="11 12">
    <name type="scientific">Aquisalinus flavus</name>
    <dbReference type="NCBI Taxonomy" id="1526572"/>
    <lineage>
        <taxon>Bacteria</taxon>
        <taxon>Pseudomonadati</taxon>
        <taxon>Pseudomonadota</taxon>
        <taxon>Alphaproteobacteria</taxon>
        <taxon>Parvularculales</taxon>
        <taxon>Parvularculaceae</taxon>
        <taxon>Aquisalinus</taxon>
    </lineage>
</organism>
<evidence type="ECO:0000256" key="1">
    <source>
        <dbReference type="ARBA" id="ARBA00004496"/>
    </source>
</evidence>
<comment type="subunit">
    <text evidence="3 8">Homodimer.</text>
</comment>
<evidence type="ECO:0000256" key="9">
    <source>
        <dbReference type="SAM" id="MobiDB-lite"/>
    </source>
</evidence>
<feature type="domain" description="PhoU" evidence="10">
    <location>
        <begin position="124"/>
        <end position="208"/>
    </location>
</feature>